<keyword evidence="2" id="KW-1185">Reference proteome</keyword>
<evidence type="ECO:0000313" key="1">
    <source>
        <dbReference type="EMBL" id="KAI7743227.1"/>
    </source>
</evidence>
<protein>
    <submittedName>
        <fullName evidence="1">Uncharacterized protein</fullName>
    </submittedName>
</protein>
<feature type="non-terminal residue" evidence="1">
    <location>
        <position position="1"/>
    </location>
</feature>
<accession>A0AAD5CKC7</accession>
<name>A0AAD5CKC7_AMBAR</name>
<evidence type="ECO:0000313" key="2">
    <source>
        <dbReference type="Proteomes" id="UP001206925"/>
    </source>
</evidence>
<dbReference type="EMBL" id="JAMZMK010007766">
    <property type="protein sequence ID" value="KAI7743227.1"/>
    <property type="molecule type" value="Genomic_DNA"/>
</dbReference>
<organism evidence="1 2">
    <name type="scientific">Ambrosia artemisiifolia</name>
    <name type="common">Common ragweed</name>
    <dbReference type="NCBI Taxonomy" id="4212"/>
    <lineage>
        <taxon>Eukaryota</taxon>
        <taxon>Viridiplantae</taxon>
        <taxon>Streptophyta</taxon>
        <taxon>Embryophyta</taxon>
        <taxon>Tracheophyta</taxon>
        <taxon>Spermatophyta</taxon>
        <taxon>Magnoliopsida</taxon>
        <taxon>eudicotyledons</taxon>
        <taxon>Gunneridae</taxon>
        <taxon>Pentapetalae</taxon>
        <taxon>asterids</taxon>
        <taxon>campanulids</taxon>
        <taxon>Asterales</taxon>
        <taxon>Asteraceae</taxon>
        <taxon>Asteroideae</taxon>
        <taxon>Heliantheae alliance</taxon>
        <taxon>Heliantheae</taxon>
        <taxon>Ambrosia</taxon>
    </lineage>
</organism>
<proteinExistence type="predicted"/>
<sequence>TLPRKTLDIKSHPCLLLLFLPPDFLKSPLLIVSLSSQPTRLTVDAITRLPDRETRPNGENTDQPTTCNWGVADYYSKKWAKSLKLRPNTHLSVTRSPSSSTMSSRLHLLKSLLSHDDDELLKLIIPHQVKYGSAGQRLRALMIASMLAVNHSSSESLSVCLLSTFVCTGAGGELLDLCVVWGVCMIFPSSVGGELMPVVIVLGVEDGVNGL</sequence>
<gene>
    <name evidence="1" type="ORF">M8C21_024865</name>
</gene>
<dbReference type="Proteomes" id="UP001206925">
    <property type="component" value="Unassembled WGS sequence"/>
</dbReference>
<feature type="non-terminal residue" evidence="1">
    <location>
        <position position="211"/>
    </location>
</feature>
<comment type="caution">
    <text evidence="1">The sequence shown here is derived from an EMBL/GenBank/DDBJ whole genome shotgun (WGS) entry which is preliminary data.</text>
</comment>
<dbReference type="AlphaFoldDB" id="A0AAD5CKC7"/>
<reference evidence="1" key="1">
    <citation type="submission" date="2022-06" db="EMBL/GenBank/DDBJ databases">
        <title>Uncovering the hologenomic basis of an extraordinary plant invasion.</title>
        <authorList>
            <person name="Bieker V.C."/>
            <person name="Martin M.D."/>
            <person name="Gilbert T."/>
            <person name="Hodgins K."/>
            <person name="Battlay P."/>
            <person name="Petersen B."/>
            <person name="Wilson J."/>
        </authorList>
    </citation>
    <scope>NUCLEOTIDE SEQUENCE</scope>
    <source>
        <strain evidence="1">AA19_3_7</strain>
        <tissue evidence="1">Leaf</tissue>
    </source>
</reference>